<evidence type="ECO:0000256" key="3">
    <source>
        <dbReference type="ARBA" id="ARBA00022729"/>
    </source>
</evidence>
<protein>
    <submittedName>
        <fullName evidence="4">Uncharacterized protein</fullName>
    </submittedName>
</protein>
<dbReference type="SUPFAM" id="SSF47413">
    <property type="entry name" value="lambda repressor-like DNA-binding domains"/>
    <property type="match status" value="1"/>
</dbReference>
<dbReference type="CDD" id="cd06307">
    <property type="entry name" value="PBP1_sugar_binding"/>
    <property type="match status" value="1"/>
</dbReference>
<dbReference type="PANTHER" id="PTHR46847">
    <property type="entry name" value="D-ALLOSE-BINDING PERIPLASMIC PROTEIN-RELATED"/>
    <property type="match status" value="1"/>
</dbReference>
<dbReference type="InterPro" id="IPR025997">
    <property type="entry name" value="SBP_2_dom"/>
</dbReference>
<proteinExistence type="inferred from homology"/>
<evidence type="ECO:0000256" key="1">
    <source>
        <dbReference type="ARBA" id="ARBA00004196"/>
    </source>
</evidence>
<dbReference type="Pfam" id="PF13407">
    <property type="entry name" value="Peripla_BP_4"/>
    <property type="match status" value="1"/>
</dbReference>
<dbReference type="SUPFAM" id="SSF53822">
    <property type="entry name" value="Periplasmic binding protein-like I"/>
    <property type="match status" value="1"/>
</dbReference>
<dbReference type="CDD" id="cd01392">
    <property type="entry name" value="HTH_LacI"/>
    <property type="match status" value="1"/>
</dbReference>
<dbReference type="Gene3D" id="3.40.50.2300">
    <property type="match status" value="2"/>
</dbReference>
<sequence>MKRVTLRDVAKEAGVSLATVDRVLNGRSKVRPDAAERVKNALDLLQFRGNVTPASLTDEQEYRFQFIIPRGPKNTFMVSLREEAEALGKRLAEQRIFLSFADYKELDDEELTHLLSQINPKICMGVAVVAIDTFAVREAIDALIQKGVGVVTLVSDVTPSRRLHCIGQNNVAAGRVAASLIGKFTAGLSGSVGIIAGAMTLCDQADRRVGFEQVITREYPHLRVLPVREGRDDSSITVTVARELLANNPDLVGLYNIGAGNRGLINAIEESGRKSEVVVVAHELTEHARRALIAGTFDAIINQNLLHEIEYAVQTLKAFSDSDAGFIAPSVSIDIFVRDNLP</sequence>
<evidence type="ECO:0000313" key="4">
    <source>
        <dbReference type="EMBL" id="EWF80118.1"/>
    </source>
</evidence>
<dbReference type="Pfam" id="PF00356">
    <property type="entry name" value="LacI"/>
    <property type="match status" value="1"/>
</dbReference>
<gene>
    <name evidence="4" type="ORF">L373_05886</name>
</gene>
<reference evidence="4 5" key="1">
    <citation type="submission" date="2014-01" db="EMBL/GenBank/DDBJ databases">
        <title>The Genome Sequence of Klebsiella oxytoca MGH 27.</title>
        <authorList>
            <consortium name="The Broad Institute Genomics Platform"/>
            <consortium name="The Broad Institute Genome Sequencing Center for Infectious Disease"/>
            <person name="Murphy C."/>
            <person name="Cosimi L."/>
            <person name="Cerqueira G."/>
            <person name="Feldgarden M."/>
            <person name="Earl A."/>
            <person name="Hung D."/>
            <person name="Onderdonk A.B."/>
            <person name="Ferraro M.J."/>
            <person name="Hooper D."/>
            <person name="Dekker J."/>
            <person name="O'Brien T."/>
            <person name="Huang S."/>
            <person name="Quan V."/>
            <person name="Ernst C."/>
            <person name="Delaney M."/>
            <person name="DuBois A."/>
            <person name="Kim D.S."/>
            <person name="Young S.K."/>
            <person name="Zeng Q."/>
            <person name="Gargeya S."/>
            <person name="Fitzgerald M."/>
            <person name="Abouelleil A."/>
            <person name="Alvarado L."/>
            <person name="Berlin A.M."/>
            <person name="Chapman S.B."/>
            <person name="Gainer-Dewar J."/>
            <person name="Goldberg J."/>
            <person name="Gnerre S."/>
            <person name="Griggs A."/>
            <person name="Gujja S."/>
            <person name="Hansen M."/>
            <person name="Howarth C."/>
            <person name="Imamovic A."/>
            <person name="Ireland A."/>
            <person name="Larimer J."/>
            <person name="McCowan C."/>
            <person name="Murphy C."/>
            <person name="Pearson M."/>
            <person name="Poon T.W."/>
            <person name="Priest M."/>
            <person name="Roberts A."/>
            <person name="Saif S."/>
            <person name="Shea T."/>
            <person name="Sykes S."/>
            <person name="Wortman J."/>
            <person name="Nusbaum C."/>
            <person name="Birren B."/>
        </authorList>
    </citation>
    <scope>NUCLEOTIDE SEQUENCE [LARGE SCALE GENOMIC DNA]</scope>
    <source>
        <strain evidence="4 5">MGH 27</strain>
    </source>
</reference>
<dbReference type="PROSITE" id="PS50932">
    <property type="entry name" value="HTH_LACI_2"/>
    <property type="match status" value="1"/>
</dbReference>
<dbReference type="GO" id="GO:0003677">
    <property type="term" value="F:DNA binding"/>
    <property type="evidence" value="ECO:0007669"/>
    <property type="project" value="InterPro"/>
</dbReference>
<dbReference type="GO" id="GO:0030313">
    <property type="term" value="C:cell envelope"/>
    <property type="evidence" value="ECO:0007669"/>
    <property type="project" value="UniProtKB-SubCell"/>
</dbReference>
<keyword evidence="3" id="KW-0732">Signal</keyword>
<dbReference type="GO" id="GO:0006355">
    <property type="term" value="P:regulation of DNA-templated transcription"/>
    <property type="evidence" value="ECO:0007669"/>
    <property type="project" value="InterPro"/>
</dbReference>
<comment type="caution">
    <text evidence="4">The sequence shown here is derived from an EMBL/GenBank/DDBJ whole genome shotgun (WGS) entry which is preliminary data.</text>
</comment>
<dbReference type="InterPro" id="IPR001387">
    <property type="entry name" value="Cro/C1-type_HTH"/>
</dbReference>
<dbReference type="AlphaFoldDB" id="A0A7H5A0K5"/>
<dbReference type="GO" id="GO:0030246">
    <property type="term" value="F:carbohydrate binding"/>
    <property type="evidence" value="ECO:0007669"/>
    <property type="project" value="UniProtKB-ARBA"/>
</dbReference>
<evidence type="ECO:0000313" key="5">
    <source>
        <dbReference type="Proteomes" id="UP000020202"/>
    </source>
</evidence>
<dbReference type="EMBL" id="JCNZ01000020">
    <property type="protein sequence ID" value="EWF80118.1"/>
    <property type="molecule type" value="Genomic_DNA"/>
</dbReference>
<dbReference type="PROSITE" id="PS00356">
    <property type="entry name" value="HTH_LACI_1"/>
    <property type="match status" value="1"/>
</dbReference>
<comment type="similarity">
    <text evidence="2">Belongs to the bacterial solute-binding protein 2 family.</text>
</comment>
<dbReference type="SMART" id="SM00354">
    <property type="entry name" value="HTH_LACI"/>
    <property type="match status" value="1"/>
</dbReference>
<dbReference type="RefSeq" id="WP_032692947.1">
    <property type="nucleotide sequence ID" value="NZ_CABGVA010000050.1"/>
</dbReference>
<evidence type="ECO:0000256" key="2">
    <source>
        <dbReference type="ARBA" id="ARBA00007639"/>
    </source>
</evidence>
<dbReference type="InterPro" id="IPR028082">
    <property type="entry name" value="Peripla_BP_I"/>
</dbReference>
<dbReference type="PRINTS" id="PR00036">
    <property type="entry name" value="HTHLACI"/>
</dbReference>
<dbReference type="GO" id="GO:0055085">
    <property type="term" value="P:transmembrane transport"/>
    <property type="evidence" value="ECO:0007669"/>
    <property type="project" value="UniProtKB-ARBA"/>
</dbReference>
<dbReference type="Gene3D" id="1.10.260.40">
    <property type="entry name" value="lambda repressor-like DNA-binding domains"/>
    <property type="match status" value="1"/>
</dbReference>
<comment type="subcellular location">
    <subcellularLocation>
        <location evidence="1">Cell envelope</location>
    </subcellularLocation>
</comment>
<dbReference type="InterPro" id="IPR010982">
    <property type="entry name" value="Lambda_DNA-bd_dom_sf"/>
</dbReference>
<dbReference type="Proteomes" id="UP000020202">
    <property type="component" value="Unassembled WGS sequence"/>
</dbReference>
<organism evidence="4 5">
    <name type="scientific">Klebsiella michiganensis</name>
    <dbReference type="NCBI Taxonomy" id="1134687"/>
    <lineage>
        <taxon>Bacteria</taxon>
        <taxon>Pseudomonadati</taxon>
        <taxon>Pseudomonadota</taxon>
        <taxon>Gammaproteobacteria</taxon>
        <taxon>Enterobacterales</taxon>
        <taxon>Enterobacteriaceae</taxon>
        <taxon>Klebsiella/Raoultella group</taxon>
        <taxon>Klebsiella</taxon>
    </lineage>
</organism>
<name>A0A7H5A0K5_9ENTR</name>
<dbReference type="InterPro" id="IPR000843">
    <property type="entry name" value="HTH_LacI"/>
</dbReference>
<accession>A0A7H5A0K5</accession>
<dbReference type="PANTHER" id="PTHR46847:SF1">
    <property type="entry name" value="D-ALLOSE-BINDING PERIPLASMIC PROTEIN-RELATED"/>
    <property type="match status" value="1"/>
</dbReference>
<dbReference type="PROSITE" id="PS50943">
    <property type="entry name" value="HTH_CROC1"/>
    <property type="match status" value="1"/>
</dbReference>